<dbReference type="Proteomes" id="UP000299102">
    <property type="component" value="Unassembled WGS sequence"/>
</dbReference>
<feature type="region of interest" description="Disordered" evidence="1">
    <location>
        <begin position="55"/>
        <end position="75"/>
    </location>
</feature>
<organism evidence="2 3">
    <name type="scientific">Eumeta variegata</name>
    <name type="common">Bagworm moth</name>
    <name type="synonym">Eumeta japonica</name>
    <dbReference type="NCBI Taxonomy" id="151549"/>
    <lineage>
        <taxon>Eukaryota</taxon>
        <taxon>Metazoa</taxon>
        <taxon>Ecdysozoa</taxon>
        <taxon>Arthropoda</taxon>
        <taxon>Hexapoda</taxon>
        <taxon>Insecta</taxon>
        <taxon>Pterygota</taxon>
        <taxon>Neoptera</taxon>
        <taxon>Endopterygota</taxon>
        <taxon>Lepidoptera</taxon>
        <taxon>Glossata</taxon>
        <taxon>Ditrysia</taxon>
        <taxon>Tineoidea</taxon>
        <taxon>Psychidae</taxon>
        <taxon>Oiketicinae</taxon>
        <taxon>Eumeta</taxon>
    </lineage>
</organism>
<evidence type="ECO:0000313" key="3">
    <source>
        <dbReference type="Proteomes" id="UP000299102"/>
    </source>
</evidence>
<dbReference type="EMBL" id="BGZK01000582">
    <property type="protein sequence ID" value="GBP51496.1"/>
    <property type="molecule type" value="Genomic_DNA"/>
</dbReference>
<evidence type="ECO:0000313" key="2">
    <source>
        <dbReference type="EMBL" id="GBP51496.1"/>
    </source>
</evidence>
<evidence type="ECO:0000256" key="1">
    <source>
        <dbReference type="SAM" id="MobiDB-lite"/>
    </source>
</evidence>
<protein>
    <submittedName>
        <fullName evidence="2">Uncharacterized protein</fullName>
    </submittedName>
</protein>
<reference evidence="2 3" key="1">
    <citation type="journal article" date="2019" name="Commun. Biol.">
        <title>The bagworm genome reveals a unique fibroin gene that provides high tensile strength.</title>
        <authorList>
            <person name="Kono N."/>
            <person name="Nakamura H."/>
            <person name="Ohtoshi R."/>
            <person name="Tomita M."/>
            <person name="Numata K."/>
            <person name="Arakawa K."/>
        </authorList>
    </citation>
    <scope>NUCLEOTIDE SEQUENCE [LARGE SCALE GENOMIC DNA]</scope>
</reference>
<accession>A0A4C1WJ67</accession>
<comment type="caution">
    <text evidence="2">The sequence shown here is derived from an EMBL/GenBank/DDBJ whole genome shotgun (WGS) entry which is preliminary data.</text>
</comment>
<dbReference type="AlphaFoldDB" id="A0A4C1WJ67"/>
<proteinExistence type="predicted"/>
<name>A0A4C1WJ67_EUMVA</name>
<gene>
    <name evidence="2" type="ORF">EVAR_44471_1</name>
</gene>
<sequence>MSDFHGLMKEPEGSDDEARLLAPELTYYNGTIYPNRIWACWNCPEIYFDHDGLSGSDDGSSKLPAPLSDPESRSCQSVFHDNIHKSKHDYA</sequence>
<keyword evidence="3" id="KW-1185">Reference proteome</keyword>